<organism evidence="2 3">
    <name type="scientific">Tranquillimonas rosea</name>
    <dbReference type="NCBI Taxonomy" id="641238"/>
    <lineage>
        <taxon>Bacteria</taxon>
        <taxon>Pseudomonadati</taxon>
        <taxon>Pseudomonadota</taxon>
        <taxon>Alphaproteobacteria</taxon>
        <taxon>Rhodobacterales</taxon>
        <taxon>Roseobacteraceae</taxon>
        <taxon>Tranquillimonas</taxon>
    </lineage>
</organism>
<gene>
    <name evidence="2" type="ORF">SAMN04490244_10575</name>
</gene>
<dbReference type="AlphaFoldDB" id="A0A1H9U7R1"/>
<dbReference type="Proteomes" id="UP000198885">
    <property type="component" value="Unassembled WGS sequence"/>
</dbReference>
<name>A0A1H9U7R1_9RHOB</name>
<evidence type="ECO:0000313" key="3">
    <source>
        <dbReference type="Proteomes" id="UP000198885"/>
    </source>
</evidence>
<feature type="compositionally biased region" description="Basic and acidic residues" evidence="1">
    <location>
        <begin position="37"/>
        <end position="51"/>
    </location>
</feature>
<keyword evidence="3" id="KW-1185">Reference proteome</keyword>
<feature type="region of interest" description="Disordered" evidence="1">
    <location>
        <begin position="29"/>
        <end position="51"/>
    </location>
</feature>
<evidence type="ECO:0000256" key="1">
    <source>
        <dbReference type="SAM" id="MobiDB-lite"/>
    </source>
</evidence>
<evidence type="ECO:0000313" key="2">
    <source>
        <dbReference type="EMBL" id="SES05187.1"/>
    </source>
</evidence>
<accession>A0A1H9U7R1</accession>
<dbReference type="RefSeq" id="WP_177190435.1">
    <property type="nucleotide sequence ID" value="NZ_CBDDGO010000004.1"/>
</dbReference>
<protein>
    <submittedName>
        <fullName evidence="2">Uncharacterized protein</fullName>
    </submittedName>
</protein>
<reference evidence="2 3" key="1">
    <citation type="submission" date="2016-10" db="EMBL/GenBank/DDBJ databases">
        <authorList>
            <person name="de Groot N.N."/>
        </authorList>
    </citation>
    <scope>NUCLEOTIDE SEQUENCE [LARGE SCALE GENOMIC DNA]</scope>
    <source>
        <strain evidence="2 3">DSM 23042</strain>
    </source>
</reference>
<dbReference type="EMBL" id="FOGU01000005">
    <property type="protein sequence ID" value="SES05187.1"/>
    <property type="molecule type" value="Genomic_DNA"/>
</dbReference>
<proteinExistence type="predicted"/>
<sequence>MSELMEKARARRVAALKALRAPQTNIFTGLDDEDEAPAVRRRERPELVSAA</sequence>